<gene>
    <name evidence="2" type="ORF">F8M41_025458</name>
</gene>
<comment type="caution">
    <text evidence="2">The sequence shown here is derived from an EMBL/GenBank/DDBJ whole genome shotgun (WGS) entry which is preliminary data.</text>
</comment>
<organism evidence="2 3">
    <name type="scientific">Gigaspora margarita</name>
    <dbReference type="NCBI Taxonomy" id="4874"/>
    <lineage>
        <taxon>Eukaryota</taxon>
        <taxon>Fungi</taxon>
        <taxon>Fungi incertae sedis</taxon>
        <taxon>Mucoromycota</taxon>
        <taxon>Glomeromycotina</taxon>
        <taxon>Glomeromycetes</taxon>
        <taxon>Diversisporales</taxon>
        <taxon>Gigasporaceae</taxon>
        <taxon>Gigaspora</taxon>
    </lineage>
</organism>
<dbReference type="OrthoDB" id="10563183at2759"/>
<dbReference type="EMBL" id="WTPW01000092">
    <property type="protein sequence ID" value="KAF0549279.1"/>
    <property type="molecule type" value="Genomic_DNA"/>
</dbReference>
<evidence type="ECO:0000313" key="3">
    <source>
        <dbReference type="Proteomes" id="UP000439903"/>
    </source>
</evidence>
<name>A0A8H4B022_GIGMA</name>
<protein>
    <submittedName>
        <fullName evidence="2">Uncharacterized protein</fullName>
    </submittedName>
</protein>
<reference evidence="2 3" key="1">
    <citation type="journal article" date="2019" name="Environ. Microbiol.">
        <title>At the nexus of three kingdoms: the genome of the mycorrhizal fungus Gigaspora margarita provides insights into plant, endobacterial and fungal interactions.</title>
        <authorList>
            <person name="Venice F."/>
            <person name="Ghignone S."/>
            <person name="Salvioli di Fossalunga A."/>
            <person name="Amselem J."/>
            <person name="Novero M."/>
            <person name="Xianan X."/>
            <person name="Sedzielewska Toro K."/>
            <person name="Morin E."/>
            <person name="Lipzen A."/>
            <person name="Grigoriev I.V."/>
            <person name="Henrissat B."/>
            <person name="Martin F.M."/>
            <person name="Bonfante P."/>
        </authorList>
    </citation>
    <scope>NUCLEOTIDE SEQUENCE [LARGE SCALE GENOMIC DNA]</scope>
    <source>
        <strain evidence="2 3">BEG34</strain>
    </source>
</reference>
<feature type="compositionally biased region" description="Basic and acidic residues" evidence="1">
    <location>
        <begin position="161"/>
        <end position="170"/>
    </location>
</feature>
<keyword evidence="3" id="KW-1185">Reference proteome</keyword>
<evidence type="ECO:0000256" key="1">
    <source>
        <dbReference type="SAM" id="MobiDB-lite"/>
    </source>
</evidence>
<dbReference type="Proteomes" id="UP000439903">
    <property type="component" value="Unassembled WGS sequence"/>
</dbReference>
<feature type="region of interest" description="Disordered" evidence="1">
    <location>
        <begin position="145"/>
        <end position="186"/>
    </location>
</feature>
<accession>A0A8H4B022</accession>
<sequence length="186" mass="21596">MFNNSISKSYSLTKWAPILSTDIYGFLDKEIELAHSHLKEKQCYTKVFELARTLVNKAVELKLDEQLVTLLEGFRKNEIMPILYQQNQNNSELENDNMRQSGSRQIIVENPIKKRKGHPQEMQRIFSSSKANQQLSAIRKNRCKYCKSESDSNSNNFVTEQHLKRAKDDDSGSESDNMATKKFKRT</sequence>
<dbReference type="AlphaFoldDB" id="A0A8H4B022"/>
<proteinExistence type="predicted"/>
<evidence type="ECO:0000313" key="2">
    <source>
        <dbReference type="EMBL" id="KAF0549279.1"/>
    </source>
</evidence>